<evidence type="ECO:0000256" key="2">
    <source>
        <dbReference type="ARBA" id="ARBA00004496"/>
    </source>
</evidence>
<comment type="similarity">
    <text evidence="3 9">Belongs to the class I-like SAM-binding methyltransferase superfamily. TPMT family.</text>
</comment>
<dbReference type="NCBIfam" id="TIGR03840">
    <property type="entry name" value="TMPT_Se_Te"/>
    <property type="match status" value="1"/>
</dbReference>
<dbReference type="PIRSF" id="PIRSF023956">
    <property type="entry name" value="Thiopurine_S-methyltransferase"/>
    <property type="match status" value="1"/>
</dbReference>
<evidence type="ECO:0000256" key="8">
    <source>
        <dbReference type="ARBA" id="ARBA00022691"/>
    </source>
</evidence>
<sequence>MDAEFWLAKWDRNEIGFHAQHPHDGLVQYFPTVCVPPGCHVFVPLCGKTLDIHWLVKKGYTVSGVELSRRAVEQLFDELEIQPVISSLTTDVTVFEGDGLRIFVADIFALTPSMLGQVDAVYDRAALVALPAASRAEYAQLLVGLSQCATQFLICVEYDQIKLSGPPFAVMESDVEHYYARYYSIKSISRYPVANGIKGKVPGYEHIWLLKPSEVRS</sequence>
<keyword evidence="5 9" id="KW-0963">Cytoplasm</keyword>
<evidence type="ECO:0000256" key="1">
    <source>
        <dbReference type="ARBA" id="ARBA00000903"/>
    </source>
</evidence>
<dbReference type="Pfam" id="PF05724">
    <property type="entry name" value="TPMT"/>
    <property type="match status" value="1"/>
</dbReference>
<evidence type="ECO:0000313" key="10">
    <source>
        <dbReference type="EMBL" id="CEF54210.1"/>
    </source>
</evidence>
<dbReference type="GO" id="GO:0010038">
    <property type="term" value="P:response to metal ion"/>
    <property type="evidence" value="ECO:0007669"/>
    <property type="project" value="InterPro"/>
</dbReference>
<dbReference type="AlphaFoldDB" id="A0A0U5FVD2"/>
<dbReference type="InterPro" id="IPR029063">
    <property type="entry name" value="SAM-dependent_MTases_sf"/>
</dbReference>
<proteinExistence type="inferred from homology"/>
<dbReference type="PANTHER" id="PTHR10259:SF11">
    <property type="entry name" value="THIOPURINE S-METHYLTRANSFERASE"/>
    <property type="match status" value="1"/>
</dbReference>
<dbReference type="InterPro" id="IPR008854">
    <property type="entry name" value="TPMT"/>
</dbReference>
<dbReference type="FunFam" id="3.40.50.150:FF:000101">
    <property type="entry name" value="Thiopurine S-methyltransferase"/>
    <property type="match status" value="1"/>
</dbReference>
<dbReference type="EC" id="2.1.1.67" evidence="4 9"/>
<accession>A0A0U5FVD2</accession>
<dbReference type="GO" id="GO:0032259">
    <property type="term" value="P:methylation"/>
    <property type="evidence" value="ECO:0007669"/>
    <property type="project" value="UniProtKB-KW"/>
</dbReference>
<reference evidence="10" key="1">
    <citation type="submission" date="2014-09" db="EMBL/GenBank/DDBJ databases">
        <authorList>
            <person name="Magalhaes I.L.F."/>
            <person name="Oliveira U."/>
            <person name="Santos F.R."/>
            <person name="Vidigal T.H.D.A."/>
            <person name="Brescovit A.D."/>
            <person name="Santos A.J."/>
        </authorList>
    </citation>
    <scope>NUCLEOTIDE SEQUENCE</scope>
    <source>
        <strain evidence="10">LMG 23848T</strain>
    </source>
</reference>
<reference evidence="12" key="2">
    <citation type="submission" date="2014-09" db="EMBL/GenBank/DDBJ databases">
        <authorList>
            <person name="Illeghems K.G."/>
        </authorList>
    </citation>
    <scope>NUCLEOTIDE SEQUENCE [LARGE SCALE GENOMIC DNA]</scope>
    <source>
        <strain evidence="12">LMG 23848T</strain>
    </source>
</reference>
<reference evidence="11 13" key="3">
    <citation type="journal article" date="2020" name="Int. J. Syst. Evol. Microbiol.">
        <title>Novel acetic acid bacteria from cider fermentations: Acetobacter conturbans sp. nov. and Acetobacter fallax sp. nov.</title>
        <authorList>
            <person name="Sombolestani A.S."/>
            <person name="Cleenwerck I."/>
            <person name="Cnockaert M."/>
            <person name="Borremans W."/>
            <person name="Wieme A.D."/>
            <person name="De Vuyst L."/>
            <person name="Vandamme P."/>
        </authorList>
    </citation>
    <scope>NUCLEOTIDE SEQUENCE [LARGE SCALE GENOMIC DNA]</scope>
    <source>
        <strain evidence="11 13">LMG 23848</strain>
    </source>
</reference>
<feature type="binding site" evidence="9">
    <location>
        <position position="10"/>
    </location>
    <ligand>
        <name>S-adenosyl-L-methionine</name>
        <dbReference type="ChEBI" id="CHEBI:59789"/>
    </ligand>
</feature>
<dbReference type="InterPro" id="IPR022474">
    <property type="entry name" value="Thiopur_S-MeTfrase_Se/Te_detox"/>
</dbReference>
<dbReference type="RefSeq" id="WP_059022932.1">
    <property type="nucleotide sequence ID" value="NZ_LN609302.1"/>
</dbReference>
<comment type="catalytic activity">
    <reaction evidence="1 9">
        <text>S-adenosyl-L-methionine + a thiopurine = S-adenosyl-L-homocysteine + a thiopurine S-methylether.</text>
        <dbReference type="EC" id="2.1.1.67"/>
    </reaction>
</comment>
<dbReference type="OrthoDB" id="9778208at2"/>
<dbReference type="Gene3D" id="3.40.50.150">
    <property type="entry name" value="Vaccinia Virus protein VP39"/>
    <property type="match status" value="1"/>
</dbReference>
<keyword evidence="7 9" id="KW-0808">Transferase</keyword>
<dbReference type="STRING" id="431306.AGA_645"/>
<dbReference type="Proteomes" id="UP000068250">
    <property type="component" value="Chromosome I"/>
</dbReference>
<dbReference type="PATRIC" id="fig|431306.5.peg.622"/>
<dbReference type="EMBL" id="WOTE01000006">
    <property type="protein sequence ID" value="NHO40082.1"/>
    <property type="molecule type" value="Genomic_DNA"/>
</dbReference>
<evidence type="ECO:0000313" key="11">
    <source>
        <dbReference type="EMBL" id="NHO40082.1"/>
    </source>
</evidence>
<dbReference type="Proteomes" id="UP000657200">
    <property type="component" value="Unassembled WGS sequence"/>
</dbReference>
<dbReference type="InterPro" id="IPR025835">
    <property type="entry name" value="Thiopurine_S-MeTrfase"/>
</dbReference>
<feature type="binding site" evidence="9">
    <location>
        <position position="124"/>
    </location>
    <ligand>
        <name>S-adenosyl-L-methionine</name>
        <dbReference type="ChEBI" id="CHEBI:59789"/>
    </ligand>
</feature>
<comment type="subcellular location">
    <subcellularLocation>
        <location evidence="2 9">Cytoplasm</location>
    </subcellularLocation>
</comment>
<dbReference type="HAMAP" id="MF_00812">
    <property type="entry name" value="Thiopur_methtran"/>
    <property type="match status" value="1"/>
</dbReference>
<evidence type="ECO:0000256" key="4">
    <source>
        <dbReference type="ARBA" id="ARBA00011905"/>
    </source>
</evidence>
<protein>
    <recommendedName>
        <fullName evidence="4 9">Thiopurine S-methyltransferase</fullName>
        <ecNumber evidence="4 9">2.1.1.67</ecNumber>
    </recommendedName>
    <alternativeName>
        <fullName evidence="9">Thiopurine methyltransferase</fullName>
    </alternativeName>
</protein>
<dbReference type="PROSITE" id="PS51585">
    <property type="entry name" value="SAM_MT_TPMT"/>
    <property type="match status" value="1"/>
</dbReference>
<keyword evidence="6 9" id="KW-0489">Methyltransferase</keyword>
<dbReference type="SUPFAM" id="SSF53335">
    <property type="entry name" value="S-adenosyl-L-methionine-dependent methyltransferases"/>
    <property type="match status" value="1"/>
</dbReference>
<name>A0A0U5FVD2_9PROT</name>
<feature type="binding site" evidence="9">
    <location>
        <position position="45"/>
    </location>
    <ligand>
        <name>S-adenosyl-L-methionine</name>
        <dbReference type="ChEBI" id="CHEBI:59789"/>
    </ligand>
</feature>
<evidence type="ECO:0000313" key="12">
    <source>
        <dbReference type="Proteomes" id="UP000068250"/>
    </source>
</evidence>
<gene>
    <name evidence="9" type="primary">tpm</name>
    <name evidence="11" type="synonym">tmpT</name>
    <name evidence="10" type="ORF">AGA_645</name>
    <name evidence="11" type="ORF">GOB80_10410</name>
</gene>
<evidence type="ECO:0000313" key="13">
    <source>
        <dbReference type="Proteomes" id="UP000657200"/>
    </source>
</evidence>
<evidence type="ECO:0000256" key="9">
    <source>
        <dbReference type="HAMAP-Rule" id="MF_00812"/>
    </source>
</evidence>
<keyword evidence="8 9" id="KW-0949">S-adenosyl-L-methionine</keyword>
<dbReference type="EMBL" id="LN609302">
    <property type="protein sequence ID" value="CEF54210.1"/>
    <property type="molecule type" value="Genomic_DNA"/>
</dbReference>
<organism evidence="10 12">
    <name type="scientific">Acetobacter ghanensis</name>
    <dbReference type="NCBI Taxonomy" id="431306"/>
    <lineage>
        <taxon>Bacteria</taxon>
        <taxon>Pseudomonadati</taxon>
        <taxon>Pseudomonadota</taxon>
        <taxon>Alphaproteobacteria</taxon>
        <taxon>Acetobacterales</taxon>
        <taxon>Acetobacteraceae</taxon>
        <taxon>Acetobacter</taxon>
    </lineage>
</organism>
<dbReference type="GO" id="GO:0008119">
    <property type="term" value="F:thiopurine S-methyltransferase activity"/>
    <property type="evidence" value="ECO:0007669"/>
    <property type="project" value="UniProtKB-UniRule"/>
</dbReference>
<evidence type="ECO:0000256" key="7">
    <source>
        <dbReference type="ARBA" id="ARBA00022679"/>
    </source>
</evidence>
<keyword evidence="13" id="KW-1185">Reference proteome</keyword>
<feature type="binding site" evidence="9">
    <location>
        <position position="66"/>
    </location>
    <ligand>
        <name>S-adenosyl-L-methionine</name>
        <dbReference type="ChEBI" id="CHEBI:59789"/>
    </ligand>
</feature>
<evidence type="ECO:0000256" key="3">
    <source>
        <dbReference type="ARBA" id="ARBA00008145"/>
    </source>
</evidence>
<dbReference type="GO" id="GO:0005737">
    <property type="term" value="C:cytoplasm"/>
    <property type="evidence" value="ECO:0007669"/>
    <property type="project" value="UniProtKB-SubCell"/>
</dbReference>
<evidence type="ECO:0000256" key="5">
    <source>
        <dbReference type="ARBA" id="ARBA00022490"/>
    </source>
</evidence>
<evidence type="ECO:0000256" key="6">
    <source>
        <dbReference type="ARBA" id="ARBA00022603"/>
    </source>
</evidence>
<dbReference type="PANTHER" id="PTHR10259">
    <property type="entry name" value="THIOPURINE S-METHYLTRANSFERASE"/>
    <property type="match status" value="1"/>
</dbReference>